<feature type="region of interest" description="Disordered" evidence="4">
    <location>
        <begin position="1"/>
        <end position="22"/>
    </location>
</feature>
<evidence type="ECO:0000256" key="3">
    <source>
        <dbReference type="ARBA" id="ARBA00023242"/>
    </source>
</evidence>
<reference evidence="5 6" key="1">
    <citation type="submission" date="2024-10" db="EMBL/GenBank/DDBJ databases">
        <title>Updated reference genomes for cyclostephanoid diatoms.</title>
        <authorList>
            <person name="Roberts W.R."/>
            <person name="Alverson A.J."/>
        </authorList>
    </citation>
    <scope>NUCLEOTIDE SEQUENCE [LARGE SCALE GENOMIC DNA]</scope>
    <source>
        <strain evidence="5 6">AJA010-31</strain>
    </source>
</reference>
<dbReference type="EMBL" id="JALLPJ020000179">
    <property type="protein sequence ID" value="KAL3799649.1"/>
    <property type="molecule type" value="Genomic_DNA"/>
</dbReference>
<feature type="compositionally biased region" description="Basic residues" evidence="4">
    <location>
        <begin position="1"/>
        <end position="11"/>
    </location>
</feature>
<dbReference type="GO" id="GO:0005634">
    <property type="term" value="C:nucleus"/>
    <property type="evidence" value="ECO:0007669"/>
    <property type="project" value="UniProtKB-SubCell"/>
</dbReference>
<dbReference type="Gene3D" id="2.40.70.10">
    <property type="entry name" value="Acid Proteases"/>
    <property type="match status" value="1"/>
</dbReference>
<feature type="region of interest" description="Disordered" evidence="4">
    <location>
        <begin position="330"/>
        <end position="369"/>
    </location>
</feature>
<evidence type="ECO:0000256" key="1">
    <source>
        <dbReference type="ARBA" id="ARBA00004123"/>
    </source>
</evidence>
<evidence type="ECO:0000256" key="4">
    <source>
        <dbReference type="SAM" id="MobiDB-lite"/>
    </source>
</evidence>
<feature type="compositionally biased region" description="Gly residues" evidence="4">
    <location>
        <begin position="398"/>
        <end position="412"/>
    </location>
</feature>
<dbReference type="InterPro" id="IPR024661">
    <property type="entry name" value="RNA_pol_III_Rpc31"/>
</dbReference>
<evidence type="ECO:0000313" key="6">
    <source>
        <dbReference type="Proteomes" id="UP001530400"/>
    </source>
</evidence>
<dbReference type="Proteomes" id="UP001530400">
    <property type="component" value="Unassembled WGS sequence"/>
</dbReference>
<organism evidence="5 6">
    <name type="scientific">Cyclotella atomus</name>
    <dbReference type="NCBI Taxonomy" id="382360"/>
    <lineage>
        <taxon>Eukaryota</taxon>
        <taxon>Sar</taxon>
        <taxon>Stramenopiles</taxon>
        <taxon>Ochrophyta</taxon>
        <taxon>Bacillariophyta</taxon>
        <taxon>Coscinodiscophyceae</taxon>
        <taxon>Thalassiosirophycidae</taxon>
        <taxon>Stephanodiscales</taxon>
        <taxon>Stephanodiscaceae</taxon>
        <taxon>Cyclotella</taxon>
    </lineage>
</organism>
<feature type="compositionally biased region" description="Low complexity" evidence="4">
    <location>
        <begin position="413"/>
        <end position="427"/>
    </location>
</feature>
<feature type="compositionally biased region" description="Acidic residues" evidence="4">
    <location>
        <begin position="222"/>
        <end position="249"/>
    </location>
</feature>
<accession>A0ABD3QIJ8</accession>
<dbReference type="AlphaFoldDB" id="A0ABD3QIJ8"/>
<feature type="compositionally biased region" description="Basic and acidic residues" evidence="4">
    <location>
        <begin position="86"/>
        <end position="109"/>
    </location>
</feature>
<sequence length="689" mass="75525">MSGRGRGRGGRGRSGAPASISQQFLLRSAQEAGFDVRNLRALNSSANGQIFPDLEWHSSGERRLLQGEADGTLGAVVDAKGVEVKIEPGRVGDDEKETSAKNKKEEERSPQQISLISKSREMHHKFQTSTFYVRTISKEVPDVIRYSDRLAPPPNIDSGAVLSHCLGGRKRTRAGVFVPEELCGGQRRIIAGGGECKGQSDGKKMKELNLEELAKKIRNEDGEPEEEEKLEGDGEDVFYEEDGEESDGADYEKNYYESEGDESAGSDAYSQAEWTNGTCSVPTDQELKIYLIHHMPNNIKEAIRLRGLNQDSDLGELKDLDEVYAQWQRNRANEGGNRGHNGNQSKGNNSKRNQDRGGSSFNLRTDANASCPLHPGINHTWGQSFENRFGENYRGDPGDQGGRGGNRGGRSGGSYNSSNNGSHNNQGESHHVGNGSTTRSQTQGGSNAGTANQGTNQNSMGLPANIYAQDTHAIEPVLVNNWGNSDTSVESSLFSRTPRNGSDSVHYTWHDETGTLSTVESTIDSTICHWHCYAVDEEPILNIPVPKKAKLDNVPCSFMVAQEIGGKRSNVLMSMRTLFDSGSQANLIHKSAIPHDFKLEALGAQQRLNTIAGKYSSSYRVPIKDIALPEFDRHCKVDGAYAFVFDSQCRYHFILGSGFLTKAGIDIKFSEKQVEWFGNVIPLSSLQSK</sequence>
<name>A0ABD3QIJ8_9STRA</name>
<evidence type="ECO:0008006" key="7">
    <source>
        <dbReference type="Google" id="ProtNLM"/>
    </source>
</evidence>
<keyword evidence="3" id="KW-0539">Nucleus</keyword>
<comment type="subcellular location">
    <subcellularLocation>
        <location evidence="1">Nucleus</location>
    </subcellularLocation>
</comment>
<protein>
    <recommendedName>
        <fullName evidence="7">Peptidase A2 domain-containing protein</fullName>
    </recommendedName>
</protein>
<feature type="compositionally biased region" description="Basic and acidic residues" evidence="4">
    <location>
        <begin position="388"/>
        <end position="397"/>
    </location>
</feature>
<evidence type="ECO:0000256" key="2">
    <source>
        <dbReference type="ARBA" id="ARBA00008352"/>
    </source>
</evidence>
<feature type="region of interest" description="Disordered" evidence="4">
    <location>
        <begin position="217"/>
        <end position="250"/>
    </location>
</feature>
<evidence type="ECO:0000313" key="5">
    <source>
        <dbReference type="EMBL" id="KAL3799649.1"/>
    </source>
</evidence>
<dbReference type="PANTHER" id="PTHR15367:SF2">
    <property type="entry name" value="DNA-DIRECTED RNA POLYMERASE III SUBUNIT"/>
    <property type="match status" value="1"/>
</dbReference>
<comment type="caution">
    <text evidence="5">The sequence shown here is derived from an EMBL/GenBank/DDBJ whole genome shotgun (WGS) entry which is preliminary data.</text>
</comment>
<proteinExistence type="inferred from homology"/>
<keyword evidence="6" id="KW-1185">Reference proteome</keyword>
<gene>
    <name evidence="5" type="ORF">ACHAWO_003192</name>
</gene>
<feature type="region of interest" description="Disordered" evidence="4">
    <location>
        <begin position="388"/>
        <end position="462"/>
    </location>
</feature>
<feature type="region of interest" description="Disordered" evidence="4">
    <location>
        <begin position="86"/>
        <end position="110"/>
    </location>
</feature>
<dbReference type="PANTHER" id="PTHR15367">
    <property type="entry name" value="DNA-DIRECTED RNA POLYMERASE III"/>
    <property type="match status" value="1"/>
</dbReference>
<dbReference type="InterPro" id="IPR021109">
    <property type="entry name" value="Peptidase_aspartic_dom_sf"/>
</dbReference>
<comment type="similarity">
    <text evidence="2">Belongs to the eukaryotic RPC7 RNA polymerase subunit family.</text>
</comment>
<feature type="compositionally biased region" description="Polar residues" evidence="4">
    <location>
        <begin position="434"/>
        <end position="460"/>
    </location>
</feature>
<feature type="compositionally biased region" description="Polar residues" evidence="4">
    <location>
        <begin position="340"/>
        <end position="368"/>
    </location>
</feature>